<feature type="transmembrane region" description="Helical" evidence="24">
    <location>
        <begin position="190"/>
        <end position="211"/>
    </location>
</feature>
<evidence type="ECO:0000256" key="8">
    <source>
        <dbReference type="ARBA" id="ARBA00022475"/>
    </source>
</evidence>
<comment type="catalytic activity">
    <reaction evidence="1">
        <text>a 1,2-diacyl-sn-glycero-3-phosphate + CTP + H(+) = a CDP-1,2-diacyl-sn-glycerol + diphosphate</text>
        <dbReference type="Rhea" id="RHEA:16229"/>
        <dbReference type="ChEBI" id="CHEBI:15378"/>
        <dbReference type="ChEBI" id="CHEBI:33019"/>
        <dbReference type="ChEBI" id="CHEBI:37563"/>
        <dbReference type="ChEBI" id="CHEBI:58332"/>
        <dbReference type="ChEBI" id="CHEBI:58608"/>
        <dbReference type="EC" id="2.7.7.41"/>
    </reaction>
</comment>
<dbReference type="EMBL" id="WSFT01000053">
    <property type="protein sequence ID" value="MBS4539881.1"/>
    <property type="molecule type" value="Genomic_DNA"/>
</dbReference>
<accession>A0A942V0Z5</accession>
<evidence type="ECO:0000256" key="4">
    <source>
        <dbReference type="ARBA" id="ARBA00005189"/>
    </source>
</evidence>
<evidence type="ECO:0000256" key="15">
    <source>
        <dbReference type="ARBA" id="ARBA00023136"/>
    </source>
</evidence>
<evidence type="ECO:0000256" key="2">
    <source>
        <dbReference type="ARBA" id="ARBA00004651"/>
    </source>
</evidence>
<dbReference type="Pfam" id="PF01148">
    <property type="entry name" value="CTP_transf_1"/>
    <property type="match status" value="1"/>
</dbReference>
<comment type="subcellular location">
    <subcellularLocation>
        <location evidence="2">Cell membrane</location>
        <topology evidence="2">Multi-pass membrane protein</topology>
    </subcellularLocation>
</comment>
<evidence type="ECO:0000256" key="12">
    <source>
        <dbReference type="ARBA" id="ARBA00022695"/>
    </source>
</evidence>
<proteinExistence type="inferred from homology"/>
<sequence>MRTRIISGLIGVILLLGAVMTGGIVLKISVLVITLIGIKEFRRAFSKVNIKLTKYLYLYSILLFVFSILNNYNLVTFSIVLNLIIFLIIYVFNSDYNINEICISVFASLYIPFSLVHISFLEGNILIWLIFIIAFSTDTFAYFSGNFFGKRKLAPILSPKKTIEGAIGGLIGALISTIIFVEIFNLDNIFLYAALGVISSIASVIGDLTASKIKRNIGIKDYGNIMPGHGGVLDRFDSILFISPLIFYFISYLI</sequence>
<reference evidence="25" key="1">
    <citation type="submission" date="2019-12" db="EMBL/GenBank/DDBJ databases">
        <title>Clostridiaceae gen. nov. sp. nov., isolated from sediment in Xinjiang, China.</title>
        <authorList>
            <person name="Zhang R."/>
        </authorList>
    </citation>
    <scope>NUCLEOTIDE SEQUENCE</scope>
    <source>
        <strain evidence="25">D2Q-11</strain>
    </source>
</reference>
<dbReference type="Proteomes" id="UP000724672">
    <property type="component" value="Unassembled WGS sequence"/>
</dbReference>
<dbReference type="GO" id="GO:0004605">
    <property type="term" value="F:phosphatidate cytidylyltransferase activity"/>
    <property type="evidence" value="ECO:0007669"/>
    <property type="project" value="UniProtKB-EC"/>
</dbReference>
<feature type="transmembrane region" description="Helical" evidence="24">
    <location>
        <begin position="165"/>
        <end position="184"/>
    </location>
</feature>
<evidence type="ECO:0000256" key="7">
    <source>
        <dbReference type="ARBA" id="ARBA00019373"/>
    </source>
</evidence>
<comment type="similarity">
    <text evidence="5">Belongs to the CDS family.</text>
</comment>
<dbReference type="EC" id="2.7.7.41" evidence="6"/>
<evidence type="ECO:0000256" key="6">
    <source>
        <dbReference type="ARBA" id="ARBA00012487"/>
    </source>
</evidence>
<evidence type="ECO:0000256" key="16">
    <source>
        <dbReference type="ARBA" id="ARBA00023209"/>
    </source>
</evidence>
<keyword evidence="13 24" id="KW-1133">Transmembrane helix</keyword>
<evidence type="ECO:0000313" key="25">
    <source>
        <dbReference type="EMBL" id="MBS4539881.1"/>
    </source>
</evidence>
<evidence type="ECO:0000256" key="17">
    <source>
        <dbReference type="ARBA" id="ARBA00023264"/>
    </source>
</evidence>
<evidence type="ECO:0000256" key="1">
    <source>
        <dbReference type="ARBA" id="ARBA00001698"/>
    </source>
</evidence>
<dbReference type="PANTHER" id="PTHR46382">
    <property type="entry name" value="PHOSPHATIDATE CYTIDYLYLTRANSFERASE"/>
    <property type="match status" value="1"/>
</dbReference>
<keyword evidence="12 25" id="KW-0548">Nucleotidyltransferase</keyword>
<keyword evidence="9" id="KW-0444">Lipid biosynthesis</keyword>
<gene>
    <name evidence="25" type="ORF">GOQ27_15505</name>
</gene>
<protein>
    <recommendedName>
        <fullName evidence="7">Phosphatidate cytidylyltransferase</fullName>
        <ecNumber evidence="6">2.7.7.41</ecNumber>
    </recommendedName>
    <alternativeName>
        <fullName evidence="20">CDP-DAG synthase</fullName>
    </alternativeName>
    <alternativeName>
        <fullName evidence="22">CDP-DG synthase</fullName>
    </alternativeName>
    <alternativeName>
        <fullName evidence="18">CDP-diacylglycerol synthase</fullName>
    </alternativeName>
    <alternativeName>
        <fullName evidence="21">CDP-diglyceride pyrophosphorylase</fullName>
    </alternativeName>
    <alternativeName>
        <fullName evidence="23">CDP-diglyceride synthase</fullName>
    </alternativeName>
    <alternativeName>
        <fullName evidence="19">CTP:phosphatidate cytidylyltransferase</fullName>
    </alternativeName>
</protein>
<evidence type="ECO:0000256" key="3">
    <source>
        <dbReference type="ARBA" id="ARBA00005119"/>
    </source>
</evidence>
<keyword evidence="14" id="KW-0443">Lipid metabolism</keyword>
<evidence type="ECO:0000256" key="22">
    <source>
        <dbReference type="ARBA" id="ARBA00032743"/>
    </source>
</evidence>
<keyword evidence="17" id="KW-1208">Phospholipid metabolism</keyword>
<evidence type="ECO:0000256" key="24">
    <source>
        <dbReference type="SAM" id="Phobius"/>
    </source>
</evidence>
<feature type="transmembrane region" description="Helical" evidence="24">
    <location>
        <begin position="6"/>
        <end position="36"/>
    </location>
</feature>
<name>A0A942V0Z5_9FIRM</name>
<evidence type="ECO:0000256" key="18">
    <source>
        <dbReference type="ARBA" id="ARBA00029893"/>
    </source>
</evidence>
<feature type="transmembrane region" description="Helical" evidence="24">
    <location>
        <begin position="232"/>
        <end position="253"/>
    </location>
</feature>
<dbReference type="RefSeq" id="WP_203367789.1">
    <property type="nucleotide sequence ID" value="NZ_WSFT01000053.1"/>
</dbReference>
<dbReference type="PANTHER" id="PTHR46382:SF1">
    <property type="entry name" value="PHOSPHATIDATE CYTIDYLYLTRANSFERASE"/>
    <property type="match status" value="1"/>
</dbReference>
<comment type="pathway">
    <text evidence="3">Phospholipid metabolism; CDP-diacylglycerol biosynthesis; CDP-diacylglycerol from sn-glycerol 3-phosphate: step 3/3.</text>
</comment>
<evidence type="ECO:0000313" key="26">
    <source>
        <dbReference type="Proteomes" id="UP000724672"/>
    </source>
</evidence>
<evidence type="ECO:0000256" key="23">
    <source>
        <dbReference type="ARBA" id="ARBA00033406"/>
    </source>
</evidence>
<evidence type="ECO:0000256" key="9">
    <source>
        <dbReference type="ARBA" id="ARBA00022516"/>
    </source>
</evidence>
<evidence type="ECO:0000256" key="11">
    <source>
        <dbReference type="ARBA" id="ARBA00022692"/>
    </source>
</evidence>
<feature type="transmembrane region" description="Helical" evidence="24">
    <location>
        <begin position="74"/>
        <end position="92"/>
    </location>
</feature>
<evidence type="ECO:0000256" key="13">
    <source>
        <dbReference type="ARBA" id="ARBA00022989"/>
    </source>
</evidence>
<keyword evidence="10 25" id="KW-0808">Transferase</keyword>
<evidence type="ECO:0000256" key="21">
    <source>
        <dbReference type="ARBA" id="ARBA00032396"/>
    </source>
</evidence>
<keyword evidence="8" id="KW-1003">Cell membrane</keyword>
<evidence type="ECO:0000256" key="5">
    <source>
        <dbReference type="ARBA" id="ARBA00010185"/>
    </source>
</evidence>
<feature type="transmembrane region" description="Helical" evidence="24">
    <location>
        <begin position="126"/>
        <end position="144"/>
    </location>
</feature>
<evidence type="ECO:0000256" key="20">
    <source>
        <dbReference type="ARBA" id="ARBA00032253"/>
    </source>
</evidence>
<evidence type="ECO:0000256" key="14">
    <source>
        <dbReference type="ARBA" id="ARBA00023098"/>
    </source>
</evidence>
<feature type="transmembrane region" description="Helical" evidence="24">
    <location>
        <begin position="48"/>
        <end position="68"/>
    </location>
</feature>
<dbReference type="GO" id="GO:0005886">
    <property type="term" value="C:plasma membrane"/>
    <property type="evidence" value="ECO:0007669"/>
    <property type="project" value="UniProtKB-SubCell"/>
</dbReference>
<dbReference type="GO" id="GO:0016024">
    <property type="term" value="P:CDP-diacylglycerol biosynthetic process"/>
    <property type="evidence" value="ECO:0007669"/>
    <property type="project" value="TreeGrafter"/>
</dbReference>
<feature type="transmembrane region" description="Helical" evidence="24">
    <location>
        <begin position="101"/>
        <end position="120"/>
    </location>
</feature>
<evidence type="ECO:0000256" key="19">
    <source>
        <dbReference type="ARBA" id="ARBA00031825"/>
    </source>
</evidence>
<keyword evidence="11 24" id="KW-0812">Transmembrane</keyword>
<keyword evidence="16" id="KW-0594">Phospholipid biosynthesis</keyword>
<keyword evidence="26" id="KW-1185">Reference proteome</keyword>
<organism evidence="25 26">
    <name type="scientific">Anaeromonas frigoriresistens</name>
    <dbReference type="NCBI Taxonomy" id="2683708"/>
    <lineage>
        <taxon>Bacteria</taxon>
        <taxon>Bacillati</taxon>
        <taxon>Bacillota</taxon>
        <taxon>Tissierellia</taxon>
        <taxon>Tissierellales</taxon>
        <taxon>Thermohalobacteraceae</taxon>
        <taxon>Anaeromonas</taxon>
    </lineage>
</organism>
<keyword evidence="15 24" id="KW-0472">Membrane</keyword>
<dbReference type="AlphaFoldDB" id="A0A942V0Z5"/>
<comment type="pathway">
    <text evidence="4">Lipid metabolism.</text>
</comment>
<comment type="caution">
    <text evidence="25">The sequence shown here is derived from an EMBL/GenBank/DDBJ whole genome shotgun (WGS) entry which is preliminary data.</text>
</comment>
<evidence type="ECO:0000256" key="10">
    <source>
        <dbReference type="ARBA" id="ARBA00022679"/>
    </source>
</evidence>